<evidence type="ECO:0000313" key="1">
    <source>
        <dbReference type="EMBL" id="QQP89825.1"/>
    </source>
</evidence>
<accession>A0ABX7B7U3</accession>
<keyword evidence="2" id="KW-1185">Reference proteome</keyword>
<sequence>MREKDREKFKELASKRVTRALKDIQLIGNLANRSNYDYTDDDVNKIFRALQDEMNACRKRFELAGKGREEKVFSLD</sequence>
<gene>
    <name evidence="1" type="ORF">IGS68_00655</name>
</gene>
<evidence type="ECO:0000313" key="2">
    <source>
        <dbReference type="Proteomes" id="UP000595197"/>
    </source>
</evidence>
<dbReference type="RefSeq" id="WP_201076551.1">
    <property type="nucleotide sequence ID" value="NZ_CP067420.1"/>
</dbReference>
<dbReference type="EMBL" id="CP067420">
    <property type="protein sequence ID" value="QQP89825.1"/>
    <property type="molecule type" value="Genomic_DNA"/>
</dbReference>
<reference evidence="1" key="1">
    <citation type="submission" date="2021-02" db="EMBL/GenBank/DDBJ databases">
        <title>Skermanella TT6 skin isolate.</title>
        <authorList>
            <person name="Lee K."/>
            <person name="Ganzorig M."/>
        </authorList>
    </citation>
    <scope>NUCLEOTIDE SEQUENCE</scope>
    <source>
        <strain evidence="1">TT6</strain>
    </source>
</reference>
<proteinExistence type="predicted"/>
<dbReference type="Proteomes" id="UP000595197">
    <property type="component" value="Chromosome"/>
</dbReference>
<name>A0ABX7B7U3_9PROT</name>
<organism evidence="1 2">
    <name type="scientific">Skermanella cutis</name>
    <dbReference type="NCBI Taxonomy" id="2775420"/>
    <lineage>
        <taxon>Bacteria</taxon>
        <taxon>Pseudomonadati</taxon>
        <taxon>Pseudomonadota</taxon>
        <taxon>Alphaproteobacteria</taxon>
        <taxon>Rhodospirillales</taxon>
        <taxon>Azospirillaceae</taxon>
        <taxon>Skermanella</taxon>
    </lineage>
</organism>
<protein>
    <submittedName>
        <fullName evidence="1">Uncharacterized protein</fullName>
    </submittedName>
</protein>